<dbReference type="AlphaFoldDB" id="Q9S888"/>
<proteinExistence type="evidence at protein level"/>
<protein>
    <submittedName>
        <fullName>Chaperonin 60 beta chain</fullName>
    </submittedName>
</protein>
<accession>Q9S888</accession>
<sequence length="18" mass="2108">AKELYFNKDGTAIRKLQI</sequence>
<keyword id="KW-0903">Direct protein sequencing</keyword>
<reference key="1">
    <citation type="journal article" date="1996" name="Plant Physiol.">
        <title>Purification and characterization of chaperonin 60 and heat-shock protein 70 from chromoplasts of Narcissus pseudonarcissus.</title>
        <authorList>
            <person name="Bonk M."/>
            <person name="Tadros M."/>
            <person name="Vandekerckhove J."/>
            <person name="Al-Babili S."/>
            <person name="Beyer P."/>
        </authorList>
    </citation>
    <scope>PROTEIN SEQUENCE</scope>
</reference>
<organism>
    <name type="scientific">Narcissus pseudonarcissus</name>
    <name type="common">Daffodil</name>
    <dbReference type="NCBI Taxonomy" id="39639"/>
    <lineage>
        <taxon>Eukaryota</taxon>
        <taxon>Viridiplantae</taxon>
        <taxon>Streptophyta</taxon>
        <taxon>Embryophyta</taxon>
        <taxon>Tracheophyta</taxon>
        <taxon>Spermatophyta</taxon>
        <taxon>Magnoliopsida</taxon>
        <taxon>Liliopsida</taxon>
        <taxon>Asparagales</taxon>
        <taxon>Amaryllidaceae</taxon>
        <taxon>Amaryllidoideae</taxon>
        <taxon>Narcissus</taxon>
    </lineage>
</organism>
<name>Q9S888_NARPS</name>